<dbReference type="GO" id="GO:0004674">
    <property type="term" value="F:protein serine/threonine kinase activity"/>
    <property type="evidence" value="ECO:0007669"/>
    <property type="project" value="UniProtKB-KW"/>
</dbReference>
<dbReference type="STRING" id="29172.A0A0D8XLF7"/>
<keyword evidence="13" id="KW-0378">Hydrolase</keyword>
<keyword evidence="10" id="KW-0479">Metal-binding</keyword>
<evidence type="ECO:0000256" key="14">
    <source>
        <dbReference type="ARBA" id="ARBA00022840"/>
    </source>
</evidence>
<dbReference type="GO" id="GO:0046872">
    <property type="term" value="F:metal ion binding"/>
    <property type="evidence" value="ECO:0007669"/>
    <property type="project" value="UniProtKB-KW"/>
</dbReference>
<feature type="binding site" evidence="19">
    <location>
        <position position="155"/>
    </location>
    <ligand>
        <name>ATP</name>
        <dbReference type="ChEBI" id="CHEBI:30616"/>
    </ligand>
</feature>
<reference evidence="22 23" key="1">
    <citation type="submission" date="2013-11" db="EMBL/GenBank/DDBJ databases">
        <title>Draft genome of the bovine lungworm Dictyocaulus viviparus.</title>
        <authorList>
            <person name="Mitreva M."/>
        </authorList>
    </citation>
    <scope>NUCLEOTIDE SEQUENCE [LARGE SCALE GENOMIC DNA]</scope>
    <source>
        <strain evidence="22 23">HannoverDv2000</strain>
    </source>
</reference>
<reference evidence="23" key="2">
    <citation type="journal article" date="2016" name="Sci. Rep.">
        <title>Dictyocaulus viviparus genome, variome and transcriptome elucidate lungworm biology and support future intervention.</title>
        <authorList>
            <person name="McNulty S.N."/>
            <person name="Strube C."/>
            <person name="Rosa B.A."/>
            <person name="Martin J.C."/>
            <person name="Tyagi R."/>
            <person name="Choi Y.J."/>
            <person name="Wang Q."/>
            <person name="Hallsworth Pepin K."/>
            <person name="Zhang X."/>
            <person name="Ozersky P."/>
            <person name="Wilson R.K."/>
            <person name="Sternberg P.W."/>
            <person name="Gasser R.B."/>
            <person name="Mitreva M."/>
        </authorList>
    </citation>
    <scope>NUCLEOTIDE SEQUENCE [LARGE SCALE GENOMIC DNA]</scope>
    <source>
        <strain evidence="23">HannoverDv2000</strain>
    </source>
</reference>
<keyword evidence="11 19" id="KW-0547">Nucleotide-binding</keyword>
<evidence type="ECO:0000256" key="9">
    <source>
        <dbReference type="ARBA" id="ARBA00022679"/>
    </source>
</evidence>
<dbReference type="GO" id="GO:0005737">
    <property type="term" value="C:cytoplasm"/>
    <property type="evidence" value="ECO:0007669"/>
    <property type="project" value="UniProtKB-SubCell"/>
</dbReference>
<evidence type="ECO:0000256" key="8">
    <source>
        <dbReference type="ARBA" id="ARBA00022527"/>
    </source>
</evidence>
<dbReference type="EC" id="2.7.11.1" evidence="4"/>
<gene>
    <name evidence="22" type="ORF">DICVIV_09379</name>
</gene>
<evidence type="ECO:0000256" key="4">
    <source>
        <dbReference type="ARBA" id="ARBA00012513"/>
    </source>
</evidence>
<dbReference type="Gene3D" id="3.30.200.20">
    <property type="entry name" value="Phosphorylase Kinase, domain 1"/>
    <property type="match status" value="1"/>
</dbReference>
<evidence type="ECO:0000313" key="22">
    <source>
        <dbReference type="EMBL" id="KJH44592.1"/>
    </source>
</evidence>
<dbReference type="EMBL" id="KN716461">
    <property type="protein sequence ID" value="KJH44592.1"/>
    <property type="molecule type" value="Genomic_DNA"/>
</dbReference>
<evidence type="ECO:0000256" key="15">
    <source>
        <dbReference type="ARBA" id="ARBA00022842"/>
    </source>
</evidence>
<dbReference type="GO" id="GO:0042254">
    <property type="term" value="P:ribosome biogenesis"/>
    <property type="evidence" value="ECO:0007669"/>
    <property type="project" value="UniProtKB-KW"/>
</dbReference>
<dbReference type="Pfam" id="PF01163">
    <property type="entry name" value="RIO1"/>
    <property type="match status" value="1"/>
</dbReference>
<evidence type="ECO:0000256" key="5">
    <source>
        <dbReference type="ARBA" id="ARBA00016038"/>
    </source>
</evidence>
<evidence type="ECO:0000256" key="13">
    <source>
        <dbReference type="ARBA" id="ARBA00022801"/>
    </source>
</evidence>
<evidence type="ECO:0000256" key="17">
    <source>
        <dbReference type="ARBA" id="ARBA00048679"/>
    </source>
</evidence>
<proteinExistence type="inferred from homology"/>
<feature type="compositionally biased region" description="Basic and acidic residues" evidence="20">
    <location>
        <begin position="405"/>
        <end position="424"/>
    </location>
</feature>
<dbReference type="AlphaFoldDB" id="A0A0D8XLF7"/>
<name>A0A0D8XLF7_DICVI</name>
<evidence type="ECO:0000256" key="10">
    <source>
        <dbReference type="ARBA" id="ARBA00022723"/>
    </source>
</evidence>
<evidence type="ECO:0000256" key="1">
    <source>
        <dbReference type="ARBA" id="ARBA00001946"/>
    </source>
</evidence>
<keyword evidence="23" id="KW-1185">Reference proteome</keyword>
<dbReference type="GO" id="GO:0016787">
    <property type="term" value="F:hydrolase activity"/>
    <property type="evidence" value="ECO:0007669"/>
    <property type="project" value="UniProtKB-KW"/>
</dbReference>
<dbReference type="FunFam" id="3.30.200.20:FF:000148">
    <property type="entry name" value="Serine/threonine-protein kinase RIO1"/>
    <property type="match status" value="1"/>
</dbReference>
<dbReference type="SUPFAM" id="SSF56112">
    <property type="entry name" value="Protein kinase-like (PK-like)"/>
    <property type="match status" value="1"/>
</dbReference>
<dbReference type="Proteomes" id="UP000053766">
    <property type="component" value="Unassembled WGS sequence"/>
</dbReference>
<protein>
    <recommendedName>
        <fullName evidence="5">Serine/threonine-protein kinase RIO1</fullName>
        <ecNumber evidence="4">2.7.11.1</ecNumber>
    </recommendedName>
    <alternativeName>
        <fullName evidence="18">Serine/threonine-protein kinase rio1</fullName>
    </alternativeName>
</protein>
<sequence>MKKVANFDIDAGVTEIIDSEIALSNEHGFCTVDIKHDYEEIGSDPGDFTEEVGDFTKKYNAFRNNICGPNSQYTYRAVQSVVESTTDAAAEKKRKRIKDRADRATVEQVLDPRTKLILFRLLQRGILSNIHGCISTGKEANVYHAVNGNTSYAVKVYKTSILTFKDRDRYVSGEYRYRRGYCKRNPRKMVALWAEKEMRNLLRMHEAGLPVPKPFLLKGHVVMMEFIGHDGWPAPLLKDAALNTELLTLFLIELLLCGRFAVLATGSSYADAVSYLNFSIPILPTYKLFELIVDPLIRDDDIDRWLEMRTHDVLDDMLFMSAFIPLKLDHVLHFERDSQLLKAGKEANNPFQNIVSKVDIAGNGFVKEDASITKSLYQDENLKNTGDGKQDRKIVDSGKYYRDKCETPEQRKARKQVVKEEKRESRRTKIPKHVKKRAHRQHMK</sequence>
<evidence type="ECO:0000313" key="23">
    <source>
        <dbReference type="Proteomes" id="UP000053766"/>
    </source>
</evidence>
<feature type="compositionally biased region" description="Basic residues" evidence="20">
    <location>
        <begin position="425"/>
        <end position="444"/>
    </location>
</feature>
<dbReference type="PIRSF" id="PIRSF038147">
    <property type="entry name" value="Ser/Thr_PK_RIO1"/>
    <property type="match status" value="1"/>
</dbReference>
<dbReference type="OrthoDB" id="205248at2759"/>
<dbReference type="SMART" id="SM00090">
    <property type="entry name" value="RIO"/>
    <property type="match status" value="1"/>
</dbReference>
<feature type="region of interest" description="Disordered" evidence="20">
    <location>
        <begin position="405"/>
        <end position="444"/>
    </location>
</feature>
<keyword evidence="15" id="KW-0460">Magnesium</keyword>
<evidence type="ECO:0000256" key="2">
    <source>
        <dbReference type="ARBA" id="ARBA00004496"/>
    </source>
</evidence>
<keyword evidence="9" id="KW-0808">Transferase</keyword>
<evidence type="ECO:0000256" key="12">
    <source>
        <dbReference type="ARBA" id="ARBA00022777"/>
    </source>
</evidence>
<evidence type="ECO:0000256" key="18">
    <source>
        <dbReference type="ARBA" id="ARBA00068838"/>
    </source>
</evidence>
<dbReference type="InterPro" id="IPR018934">
    <property type="entry name" value="RIO_dom"/>
</dbReference>
<dbReference type="InterPro" id="IPR017407">
    <property type="entry name" value="Ser/Thr_kinase_Rio1"/>
</dbReference>
<dbReference type="GO" id="GO:0005524">
    <property type="term" value="F:ATP binding"/>
    <property type="evidence" value="ECO:0007669"/>
    <property type="project" value="UniProtKB-KW"/>
</dbReference>
<feature type="domain" description="RIO kinase" evidence="21">
    <location>
        <begin position="99"/>
        <end position="294"/>
    </location>
</feature>
<comment type="subcellular location">
    <subcellularLocation>
        <location evidence="2">Cytoplasm</location>
    </subcellularLocation>
</comment>
<dbReference type="InterPro" id="IPR000687">
    <property type="entry name" value="RIO_kinase"/>
</dbReference>
<evidence type="ECO:0000256" key="7">
    <source>
        <dbReference type="ARBA" id="ARBA00022517"/>
    </source>
</evidence>
<comment type="similarity">
    <text evidence="3">Belongs to the protein kinase superfamily. RIO-type Ser/Thr kinase family.</text>
</comment>
<keyword evidence="14 19" id="KW-0067">ATP-binding</keyword>
<evidence type="ECO:0000256" key="3">
    <source>
        <dbReference type="ARBA" id="ARBA00009196"/>
    </source>
</evidence>
<comment type="cofactor">
    <cofactor evidence="1">
        <name>Mg(2+)</name>
        <dbReference type="ChEBI" id="CHEBI:18420"/>
    </cofactor>
</comment>
<evidence type="ECO:0000256" key="6">
    <source>
        <dbReference type="ARBA" id="ARBA00022490"/>
    </source>
</evidence>
<evidence type="ECO:0000259" key="21">
    <source>
        <dbReference type="SMART" id="SM00090"/>
    </source>
</evidence>
<dbReference type="InterPro" id="IPR011009">
    <property type="entry name" value="Kinase-like_dom_sf"/>
</dbReference>
<evidence type="ECO:0000256" key="19">
    <source>
        <dbReference type="PIRSR" id="PIRSR038147-2"/>
    </source>
</evidence>
<evidence type="ECO:0000256" key="20">
    <source>
        <dbReference type="SAM" id="MobiDB-lite"/>
    </source>
</evidence>
<evidence type="ECO:0000256" key="11">
    <source>
        <dbReference type="ARBA" id="ARBA00022741"/>
    </source>
</evidence>
<feature type="binding site" evidence="19">
    <location>
        <position position="227"/>
    </location>
    <ligand>
        <name>ATP</name>
        <dbReference type="ChEBI" id="CHEBI:30616"/>
    </ligand>
</feature>
<keyword evidence="12" id="KW-0418">Kinase</keyword>
<dbReference type="PANTHER" id="PTHR45723">
    <property type="entry name" value="SERINE/THREONINE-PROTEIN KINASE RIO1"/>
    <property type="match status" value="1"/>
</dbReference>
<organism evidence="22 23">
    <name type="scientific">Dictyocaulus viviparus</name>
    <name type="common">Bovine lungworm</name>
    <dbReference type="NCBI Taxonomy" id="29172"/>
    <lineage>
        <taxon>Eukaryota</taxon>
        <taxon>Metazoa</taxon>
        <taxon>Ecdysozoa</taxon>
        <taxon>Nematoda</taxon>
        <taxon>Chromadorea</taxon>
        <taxon>Rhabditida</taxon>
        <taxon>Rhabditina</taxon>
        <taxon>Rhabditomorpha</taxon>
        <taxon>Strongyloidea</taxon>
        <taxon>Metastrongylidae</taxon>
        <taxon>Dictyocaulus</taxon>
    </lineage>
</organism>
<keyword evidence="7" id="KW-0690">Ribosome biogenesis</keyword>
<accession>A0A0D8XLF7</accession>
<comment type="catalytic activity">
    <reaction evidence="17">
        <text>L-seryl-[protein] + ATP = O-phospho-L-seryl-[protein] + ADP + H(+)</text>
        <dbReference type="Rhea" id="RHEA:17989"/>
        <dbReference type="Rhea" id="RHEA-COMP:9863"/>
        <dbReference type="Rhea" id="RHEA-COMP:11604"/>
        <dbReference type="ChEBI" id="CHEBI:15378"/>
        <dbReference type="ChEBI" id="CHEBI:29999"/>
        <dbReference type="ChEBI" id="CHEBI:30616"/>
        <dbReference type="ChEBI" id="CHEBI:83421"/>
        <dbReference type="ChEBI" id="CHEBI:456216"/>
        <dbReference type="EC" id="2.7.11.1"/>
    </reaction>
</comment>
<evidence type="ECO:0000256" key="16">
    <source>
        <dbReference type="ARBA" id="ARBA00047899"/>
    </source>
</evidence>
<keyword evidence="6" id="KW-0963">Cytoplasm</keyword>
<comment type="catalytic activity">
    <reaction evidence="16">
        <text>L-threonyl-[protein] + ATP = O-phospho-L-threonyl-[protein] + ADP + H(+)</text>
        <dbReference type="Rhea" id="RHEA:46608"/>
        <dbReference type="Rhea" id="RHEA-COMP:11060"/>
        <dbReference type="Rhea" id="RHEA-COMP:11605"/>
        <dbReference type="ChEBI" id="CHEBI:15378"/>
        <dbReference type="ChEBI" id="CHEBI:30013"/>
        <dbReference type="ChEBI" id="CHEBI:30616"/>
        <dbReference type="ChEBI" id="CHEBI:61977"/>
        <dbReference type="ChEBI" id="CHEBI:456216"/>
        <dbReference type="EC" id="2.7.11.1"/>
    </reaction>
</comment>
<dbReference type="InterPro" id="IPR051272">
    <property type="entry name" value="RIO-type_Ser/Thr_kinase"/>
</dbReference>
<keyword evidence="8" id="KW-0723">Serine/threonine-protein kinase</keyword>